<protein>
    <submittedName>
        <fullName evidence="1">Uncharacterized protein</fullName>
    </submittedName>
</protein>
<sequence length="298" mass="35312">MFNFLLIFETVDRIPEALLTDANSLLSCHSNQKHAREMFAKYLTYRFSMMEESTKTELSKHQVDRLIDYMQYYHHRTGDIPEEFYDRIAELKNMPKDEARKWAQTQMSEFCALTSSFFLRQEPIVSDEEVKKLAPAFTPHEEHKLDNSVVYLLIRDGELSDSVWDYASEYFSKTVPQLKAYGDYKVLYRKEVLSVARFNNVQCEHMVYMYRYDWRRLLPDYPFHLGLANLLGAEEVHVKNWYILRSKPPRYQRESFVHVVTDAKNAEELNEMTGDEDVELPEDLRIPDKSNGIECILQ</sequence>
<keyword evidence="2" id="KW-1185">Reference proteome</keyword>
<proteinExistence type="predicted"/>
<organism evidence="1 2">
    <name type="scientific">Caenorhabditis nigoni</name>
    <dbReference type="NCBI Taxonomy" id="1611254"/>
    <lineage>
        <taxon>Eukaryota</taxon>
        <taxon>Metazoa</taxon>
        <taxon>Ecdysozoa</taxon>
        <taxon>Nematoda</taxon>
        <taxon>Chromadorea</taxon>
        <taxon>Rhabditida</taxon>
        <taxon>Rhabditina</taxon>
        <taxon>Rhabditomorpha</taxon>
        <taxon>Rhabditoidea</taxon>
        <taxon>Rhabditidae</taxon>
        <taxon>Peloderinae</taxon>
        <taxon>Caenorhabditis</taxon>
    </lineage>
</organism>
<dbReference type="AlphaFoldDB" id="A0A2G5SY81"/>
<accession>A0A2G5SY81</accession>
<name>A0A2G5SY81_9PELO</name>
<dbReference type="Proteomes" id="UP000230233">
    <property type="component" value="Chromosome X"/>
</dbReference>
<comment type="caution">
    <text evidence="1">The sequence shown here is derived from an EMBL/GenBank/DDBJ whole genome shotgun (WGS) entry which is preliminary data.</text>
</comment>
<reference evidence="2" key="1">
    <citation type="submission" date="2017-10" db="EMBL/GenBank/DDBJ databases">
        <title>Rapid genome shrinkage in a self-fertile nematode reveals novel sperm competition proteins.</title>
        <authorList>
            <person name="Yin D."/>
            <person name="Schwarz E.M."/>
            <person name="Thomas C.G."/>
            <person name="Felde R.L."/>
            <person name="Korf I.F."/>
            <person name="Cutter A.D."/>
            <person name="Schartner C.M."/>
            <person name="Ralston E.J."/>
            <person name="Meyer B.J."/>
            <person name="Haag E.S."/>
        </authorList>
    </citation>
    <scope>NUCLEOTIDE SEQUENCE [LARGE SCALE GENOMIC DNA]</scope>
    <source>
        <strain evidence="2">JU1422</strain>
    </source>
</reference>
<dbReference type="EMBL" id="PDUG01000006">
    <property type="protein sequence ID" value="PIC19806.1"/>
    <property type="molecule type" value="Genomic_DNA"/>
</dbReference>
<evidence type="ECO:0000313" key="2">
    <source>
        <dbReference type="Proteomes" id="UP000230233"/>
    </source>
</evidence>
<evidence type="ECO:0000313" key="1">
    <source>
        <dbReference type="EMBL" id="PIC19806.1"/>
    </source>
</evidence>
<gene>
    <name evidence="1" type="primary">Cnig_chr_X.g25210</name>
    <name evidence="1" type="ORF">B9Z55_025210</name>
</gene>